<keyword evidence="1" id="KW-1133">Transmembrane helix</keyword>
<keyword evidence="1" id="KW-0812">Transmembrane</keyword>
<dbReference type="AlphaFoldDB" id="A0A917BE23"/>
<keyword evidence="1" id="KW-0472">Membrane</keyword>
<dbReference type="EMBL" id="BMKQ01000001">
    <property type="protein sequence ID" value="GGF39005.1"/>
    <property type="molecule type" value="Genomic_DNA"/>
</dbReference>
<name>A0A917BE23_9ACTN</name>
<evidence type="ECO:0000313" key="2">
    <source>
        <dbReference type="EMBL" id="GGF39005.1"/>
    </source>
</evidence>
<evidence type="ECO:0000256" key="1">
    <source>
        <dbReference type="SAM" id="Phobius"/>
    </source>
</evidence>
<dbReference type="RefSeq" id="WP_188778876.1">
    <property type="nucleotide sequence ID" value="NZ_BMKQ01000001.1"/>
</dbReference>
<organism evidence="2 3">
    <name type="scientific">Marmoricola endophyticus</name>
    <dbReference type="NCBI Taxonomy" id="2040280"/>
    <lineage>
        <taxon>Bacteria</taxon>
        <taxon>Bacillati</taxon>
        <taxon>Actinomycetota</taxon>
        <taxon>Actinomycetes</taxon>
        <taxon>Propionibacteriales</taxon>
        <taxon>Nocardioidaceae</taxon>
        <taxon>Marmoricola</taxon>
    </lineage>
</organism>
<sequence length="157" mass="16405">MVLGIVLAVVVDVRTHEAVARTDGELAADAQPHQVAAEHGERMLFREVGAPVPDCQVTRNEREVTVRSVDGSSDVTTRGRNWEGFARVEAPGGALTVTCYAIGRGAVRVGEPVEIAGSFGVALLGALGSLFVVTGAGTVVLVLTTVLWLTRKPSSSL</sequence>
<protein>
    <submittedName>
        <fullName evidence="2">Uncharacterized protein</fullName>
    </submittedName>
</protein>
<accession>A0A917BE23</accession>
<proteinExistence type="predicted"/>
<keyword evidence="3" id="KW-1185">Reference proteome</keyword>
<gene>
    <name evidence="2" type="ORF">GCM10011519_10790</name>
</gene>
<reference evidence="2" key="2">
    <citation type="submission" date="2020-09" db="EMBL/GenBank/DDBJ databases">
        <authorList>
            <person name="Sun Q."/>
            <person name="Zhou Y."/>
        </authorList>
    </citation>
    <scope>NUCLEOTIDE SEQUENCE</scope>
    <source>
        <strain evidence="2">CGMCC 1.16067</strain>
    </source>
</reference>
<comment type="caution">
    <text evidence="2">The sequence shown here is derived from an EMBL/GenBank/DDBJ whole genome shotgun (WGS) entry which is preliminary data.</text>
</comment>
<reference evidence="2" key="1">
    <citation type="journal article" date="2014" name="Int. J. Syst. Evol. Microbiol.">
        <title>Complete genome sequence of Corynebacterium casei LMG S-19264T (=DSM 44701T), isolated from a smear-ripened cheese.</title>
        <authorList>
            <consortium name="US DOE Joint Genome Institute (JGI-PGF)"/>
            <person name="Walter F."/>
            <person name="Albersmeier A."/>
            <person name="Kalinowski J."/>
            <person name="Ruckert C."/>
        </authorList>
    </citation>
    <scope>NUCLEOTIDE SEQUENCE</scope>
    <source>
        <strain evidence="2">CGMCC 1.16067</strain>
    </source>
</reference>
<evidence type="ECO:0000313" key="3">
    <source>
        <dbReference type="Proteomes" id="UP000649179"/>
    </source>
</evidence>
<dbReference type="Proteomes" id="UP000649179">
    <property type="component" value="Unassembled WGS sequence"/>
</dbReference>
<feature type="transmembrane region" description="Helical" evidence="1">
    <location>
        <begin position="121"/>
        <end position="149"/>
    </location>
</feature>